<feature type="transmembrane region" description="Helical" evidence="11">
    <location>
        <begin position="448"/>
        <end position="470"/>
    </location>
</feature>
<dbReference type="InterPro" id="IPR053958">
    <property type="entry name" value="HMGCR/SNAP/NPC1-like_SSD"/>
</dbReference>
<evidence type="ECO:0000256" key="2">
    <source>
        <dbReference type="ARBA" id="ARBA00005585"/>
    </source>
</evidence>
<evidence type="ECO:0000256" key="10">
    <source>
        <dbReference type="ARBA" id="ARBA00023180"/>
    </source>
</evidence>
<evidence type="ECO:0000256" key="5">
    <source>
        <dbReference type="ARBA" id="ARBA00022729"/>
    </source>
</evidence>
<evidence type="ECO:0000256" key="8">
    <source>
        <dbReference type="ARBA" id="ARBA00023136"/>
    </source>
</evidence>
<sequence>MLIFASCCLLLGSSTVRGSLEALFAELVVVFVDYLAIIGLLGAAALVLALVITASPQSSSRCDQFKMPEASRSYSMLSALVLVSTLMPSLALAATAKTAALSSESLATLKANLTTCTFSKKDECVGDPMTAAALGKFKRAPGHCALMDSSYIPVASSLIAVPNAYNPISVDDAVKAGFTNQMSGWSKTNQDRFQADCPLLHNELTAQGQDKLCCTESQFELLHTQIAMIPGQCSACQENLRHLWCSFACSPNNSMFIDVKQVRLVPGDSKHKDDVFPAAEEVDFYVGDDVIRDVYDYCEADQVVISIMCNKASNCDDGHGVVKFMGDYRAGSLGSPLQINFKSPDVMPQADQASKLCGCNATNSTPSDCLAPMDTHLQTCAGVCNSVCKVDVSTQRTYTGACYDPNAKTTTKTDGPSQNASNASAEQIKWQRLMNHMAVGLERTSFHVLNWFLVIFGIVAALALVLGFAYSMRRHAKSNATIAAGQGATESSHLSGIDNAMVDAMQWWGHWLSHGNHPVIAIVLALATIAACTSGLSRVKTETDPIKLWVAESSGAYKDRDRYGKLFMPFYRAEQIILVPKDGGIIGRREYLEEAIRVQALVANVTYGQADAAFPQRVTLEDVCWKATSTACTVNSITQYFQNKMEHFEFYDRYGLAMDHFKNCFSSPTVSDMQVCGKLQSLLKPGEVIPESMNDCPCLSSFGAPMNLYNTYLGGFPAGAEGNTTLYLQSKAFVSTALVYNYHDSEDNKPAVHWEREFIDMIKEEAATNKFFDIYFMAETSVQDEIARESSGDVLPVALSYTLMIIYVTLGINRWSFDRSFFVTAKLVVGFLGVVCIMAAVTTTIGLFAWCGVKVQLVIVEVVPFLTLAIGVDNIFLLVHAMDQQQHQLGEEQRECKDHKAVEALTSKIVSGGLGTIGPSIFMASFAESVAFAFGCISPMPAVLWFAAFSAAAVMINLALQMTLLLALLILDKRRELSGRWDVLCCSKRRVFQSVDSRESSGTVITPGAVSTIPAAEPEKLHFADRCVQAYGRFLSRKLVKLAVLLLFLVLTLLSISSIENIQHGLPQAESMSSTSYLIDYFNALDRYLATGPPVYFVVEAGHGRNPKTFNFTDQQVRAKFCKTKEFCDDVSVPKIVDALGNVGDNRVTHLSKGVTYSWMDDLWGFASPQSDCCRVDSHGAYLPVMSGNISYSNARSKSDSCLPAKSQVPPLAAESFNSIFGMFATASAGPMCSYGGGSIYRGQFSIDNEPIPPIKPDTPRVVLNSNGYGDQISAFSYMILSTSNPTQQDYIDLYKQSRRAAEWISSETGFDVWPYSIVFAYFDQYLTVVSDTYKLVGGAIAAIFVIHAIYFCGIVYPLVVSLAVLNIVLHVMGLMRPLDIMLNGLSVVNLIIAAGVSVEFCAHFVRMFAKARGSGDERAQVALRKVLVSVLFGITITKLVGLSALTLADSRIFQKYYFRMYMAIVLCGIVNGMVLLPVLLSVAVDVRRYLTKACPDRASNLCVTPPQAYQSADTAKIDCSSTDASTRA</sequence>
<dbReference type="PANTHER" id="PTHR45727">
    <property type="entry name" value="NPC INTRACELLULAR CHOLESTEROL TRANSPORTER 1"/>
    <property type="match status" value="1"/>
</dbReference>
<feature type="signal peptide" evidence="12">
    <location>
        <begin position="1"/>
        <end position="18"/>
    </location>
</feature>
<name>A0AAV2YJY1_9STRA</name>
<dbReference type="InterPro" id="IPR000731">
    <property type="entry name" value="SSD"/>
</dbReference>
<feature type="transmembrane region" description="Helical" evidence="11">
    <location>
        <begin position="1039"/>
        <end position="1059"/>
    </location>
</feature>
<keyword evidence="15" id="KW-1185">Reference proteome</keyword>
<feature type="transmembrane region" description="Helical" evidence="11">
    <location>
        <begin position="856"/>
        <end position="879"/>
    </location>
</feature>
<evidence type="ECO:0000313" key="15">
    <source>
        <dbReference type="Proteomes" id="UP001146120"/>
    </source>
</evidence>
<comment type="similarity">
    <text evidence="2">Belongs to the patched family.</text>
</comment>
<evidence type="ECO:0000256" key="4">
    <source>
        <dbReference type="ARBA" id="ARBA00022692"/>
    </source>
</evidence>
<keyword evidence="6 11" id="KW-1133">Transmembrane helix</keyword>
<comment type="subcellular location">
    <subcellularLocation>
        <location evidence="1">Membrane</location>
        <topology evidence="1">Multi-pass membrane protein</topology>
    </subcellularLocation>
</comment>
<dbReference type="Pfam" id="PF12349">
    <property type="entry name" value="Sterol-sensing"/>
    <property type="match status" value="1"/>
</dbReference>
<dbReference type="Proteomes" id="UP001146120">
    <property type="component" value="Unassembled WGS sequence"/>
</dbReference>
<evidence type="ECO:0000256" key="11">
    <source>
        <dbReference type="SAM" id="Phobius"/>
    </source>
</evidence>
<keyword evidence="9" id="KW-1015">Disulfide bond</keyword>
<evidence type="ECO:0000256" key="12">
    <source>
        <dbReference type="SAM" id="SignalP"/>
    </source>
</evidence>
<reference evidence="14" key="1">
    <citation type="submission" date="2022-11" db="EMBL/GenBank/DDBJ databases">
        <authorList>
            <person name="Morgan W.R."/>
            <person name="Tartar A."/>
        </authorList>
    </citation>
    <scope>NUCLEOTIDE SEQUENCE</scope>
    <source>
        <strain evidence="14">ARSEF 373</strain>
    </source>
</reference>
<dbReference type="InterPro" id="IPR053956">
    <property type="entry name" value="NPC1_MLD"/>
</dbReference>
<feature type="transmembrane region" description="Helical" evidence="11">
    <location>
        <begin position="827"/>
        <end position="850"/>
    </location>
</feature>
<dbReference type="PROSITE" id="PS50156">
    <property type="entry name" value="SSD"/>
    <property type="match status" value="1"/>
</dbReference>
<dbReference type="GO" id="GO:0015918">
    <property type="term" value="P:sterol transport"/>
    <property type="evidence" value="ECO:0007669"/>
    <property type="project" value="TreeGrafter"/>
</dbReference>
<dbReference type="SUPFAM" id="SSF82866">
    <property type="entry name" value="Multidrug efflux transporter AcrB transmembrane domain"/>
    <property type="match status" value="2"/>
</dbReference>
<dbReference type="GO" id="GO:0016020">
    <property type="term" value="C:membrane"/>
    <property type="evidence" value="ECO:0007669"/>
    <property type="project" value="UniProtKB-SubCell"/>
</dbReference>
<evidence type="ECO:0000259" key="13">
    <source>
        <dbReference type="PROSITE" id="PS50156"/>
    </source>
</evidence>
<feature type="chain" id="PRO_5043785899" description="SSD domain-containing protein" evidence="12">
    <location>
        <begin position="19"/>
        <end position="1529"/>
    </location>
</feature>
<dbReference type="GO" id="GO:0032934">
    <property type="term" value="F:sterol binding"/>
    <property type="evidence" value="ECO:0007669"/>
    <property type="project" value="TreeGrafter"/>
</dbReference>
<dbReference type="PANTHER" id="PTHR45727:SF2">
    <property type="entry name" value="NPC INTRACELLULAR CHOLESTEROL TRANSPORTER 1"/>
    <property type="match status" value="1"/>
</dbReference>
<keyword evidence="10" id="KW-0325">Glycoprotein</keyword>
<keyword evidence="7" id="KW-0445">Lipid transport</keyword>
<evidence type="ECO:0000313" key="14">
    <source>
        <dbReference type="EMBL" id="DAZ93846.1"/>
    </source>
</evidence>
<gene>
    <name evidence="14" type="ORF">N0F65_002177</name>
</gene>
<feature type="transmembrane region" description="Helical" evidence="11">
    <location>
        <begin position="74"/>
        <end position="96"/>
    </location>
</feature>
<feature type="domain" description="SSD" evidence="13">
    <location>
        <begin position="793"/>
        <end position="971"/>
    </location>
</feature>
<dbReference type="Pfam" id="PF16414">
    <property type="entry name" value="NPC1_N"/>
    <property type="match status" value="1"/>
</dbReference>
<feature type="transmembrane region" description="Helical" evidence="11">
    <location>
        <begin position="34"/>
        <end position="53"/>
    </location>
</feature>
<evidence type="ECO:0000256" key="6">
    <source>
        <dbReference type="ARBA" id="ARBA00022989"/>
    </source>
</evidence>
<evidence type="ECO:0000256" key="7">
    <source>
        <dbReference type="ARBA" id="ARBA00023055"/>
    </source>
</evidence>
<feature type="transmembrane region" description="Helical" evidence="11">
    <location>
        <begin position="1388"/>
        <end position="1406"/>
    </location>
</feature>
<keyword evidence="8 11" id="KW-0472">Membrane</keyword>
<dbReference type="Gene3D" id="1.20.1640.10">
    <property type="entry name" value="Multidrug efflux transporter AcrB transmembrane domain"/>
    <property type="match status" value="2"/>
</dbReference>
<feature type="transmembrane region" description="Helical" evidence="11">
    <location>
        <begin position="1427"/>
        <end position="1449"/>
    </location>
</feature>
<dbReference type="EMBL" id="DAKRPA010000287">
    <property type="protein sequence ID" value="DAZ93846.1"/>
    <property type="molecule type" value="Genomic_DNA"/>
</dbReference>
<keyword evidence="5 12" id="KW-0732">Signal</keyword>
<feature type="transmembrane region" description="Helical" evidence="11">
    <location>
        <begin position="1461"/>
        <end position="1483"/>
    </location>
</feature>
<comment type="caution">
    <text evidence="14">The sequence shown here is derived from an EMBL/GenBank/DDBJ whole genome shotgun (WGS) entry which is preliminary data.</text>
</comment>
<evidence type="ECO:0000256" key="3">
    <source>
        <dbReference type="ARBA" id="ARBA00022448"/>
    </source>
</evidence>
<proteinExistence type="inferred from homology"/>
<dbReference type="InterPro" id="IPR032190">
    <property type="entry name" value="NPC1_N"/>
</dbReference>
<keyword evidence="3" id="KW-0813">Transport</keyword>
<organism evidence="14 15">
    <name type="scientific">Lagenidium giganteum</name>
    <dbReference type="NCBI Taxonomy" id="4803"/>
    <lineage>
        <taxon>Eukaryota</taxon>
        <taxon>Sar</taxon>
        <taxon>Stramenopiles</taxon>
        <taxon>Oomycota</taxon>
        <taxon>Peronosporomycetes</taxon>
        <taxon>Pythiales</taxon>
        <taxon>Pythiaceae</taxon>
    </lineage>
</organism>
<accession>A0AAV2YJY1</accession>
<keyword evidence="4 11" id="KW-0812">Transmembrane</keyword>
<dbReference type="Pfam" id="PF22314">
    <property type="entry name" value="NPC1_MLD"/>
    <property type="match status" value="1"/>
</dbReference>
<protein>
    <recommendedName>
        <fullName evidence="13">SSD domain-containing protein</fullName>
    </recommendedName>
</protein>
<evidence type="ECO:0000256" key="9">
    <source>
        <dbReference type="ARBA" id="ARBA00023157"/>
    </source>
</evidence>
<evidence type="ECO:0000256" key="1">
    <source>
        <dbReference type="ARBA" id="ARBA00004141"/>
    </source>
</evidence>
<feature type="transmembrane region" description="Helical" evidence="11">
    <location>
        <begin position="946"/>
        <end position="971"/>
    </location>
</feature>
<reference evidence="14" key="2">
    <citation type="journal article" date="2023" name="Microbiol Resour">
        <title>Decontamination and Annotation of the Draft Genome Sequence of the Oomycete Lagenidium giganteum ARSEF 373.</title>
        <authorList>
            <person name="Morgan W.R."/>
            <person name="Tartar A."/>
        </authorList>
    </citation>
    <scope>NUCLEOTIDE SEQUENCE</scope>
    <source>
        <strain evidence="14">ARSEF 373</strain>
    </source>
</reference>
<feature type="transmembrane region" description="Helical" evidence="11">
    <location>
        <begin position="921"/>
        <end position="940"/>
    </location>
</feature>
<feature type="transmembrane region" description="Helical" evidence="11">
    <location>
        <begin position="794"/>
        <end position="815"/>
    </location>
</feature>